<keyword evidence="3 5" id="KW-0378">Hydrolase</keyword>
<dbReference type="InterPro" id="IPR051048">
    <property type="entry name" value="Peptidase_S8/S53_subtilisin"/>
</dbReference>
<dbReference type="InterPro" id="IPR008979">
    <property type="entry name" value="Galactose-bd-like_sf"/>
</dbReference>
<dbReference type="SUPFAM" id="SSF52743">
    <property type="entry name" value="Subtilisin-like"/>
    <property type="match status" value="1"/>
</dbReference>
<evidence type="ECO:0000256" key="4">
    <source>
        <dbReference type="ARBA" id="ARBA00022825"/>
    </source>
</evidence>
<dbReference type="InterPro" id="IPR015500">
    <property type="entry name" value="Peptidase_S8_subtilisin-rel"/>
</dbReference>
<dbReference type="PROSITE" id="PS51892">
    <property type="entry name" value="SUBTILASE"/>
    <property type="match status" value="1"/>
</dbReference>
<feature type="domain" description="Peptidase S8/S53" evidence="8">
    <location>
        <begin position="201"/>
        <end position="625"/>
    </location>
</feature>
<organism evidence="9 10">
    <name type="scientific">Tritrichomonas musculus</name>
    <dbReference type="NCBI Taxonomy" id="1915356"/>
    <lineage>
        <taxon>Eukaryota</taxon>
        <taxon>Metamonada</taxon>
        <taxon>Parabasalia</taxon>
        <taxon>Tritrichomonadida</taxon>
        <taxon>Tritrichomonadidae</taxon>
        <taxon>Tritrichomonas</taxon>
    </lineage>
</organism>
<dbReference type="InterPro" id="IPR022398">
    <property type="entry name" value="Peptidase_S8_His-AS"/>
</dbReference>
<proteinExistence type="inferred from homology"/>
<evidence type="ECO:0000256" key="1">
    <source>
        <dbReference type="ARBA" id="ARBA00011073"/>
    </source>
</evidence>
<keyword evidence="6" id="KW-0812">Transmembrane</keyword>
<feature type="active site" description="Charge relay system" evidence="5">
    <location>
        <position position="210"/>
    </location>
</feature>
<dbReference type="Gene3D" id="2.60.120.380">
    <property type="match status" value="1"/>
</dbReference>
<accession>A0ABR2K2N6</accession>
<name>A0ABR2K2N6_9EUKA</name>
<protein>
    <recommendedName>
        <fullName evidence="8">Peptidase S8/S53 domain-containing protein</fullName>
    </recommendedName>
</protein>
<dbReference type="InterPro" id="IPR036852">
    <property type="entry name" value="Peptidase_S8/S53_dom_sf"/>
</dbReference>
<gene>
    <name evidence="9" type="ORF">M9Y10_040822</name>
</gene>
<dbReference type="PRINTS" id="PR00723">
    <property type="entry name" value="SUBTILISIN"/>
</dbReference>
<feature type="active site" description="Charge relay system" evidence="5">
    <location>
        <position position="256"/>
    </location>
</feature>
<dbReference type="EMBL" id="JAPFFF010000007">
    <property type="protein sequence ID" value="KAK8885374.1"/>
    <property type="molecule type" value="Genomic_DNA"/>
</dbReference>
<feature type="transmembrane region" description="Helical" evidence="6">
    <location>
        <begin position="930"/>
        <end position="958"/>
    </location>
</feature>
<dbReference type="PANTHER" id="PTHR43399:SF4">
    <property type="entry name" value="CELL WALL-ASSOCIATED PROTEASE"/>
    <property type="match status" value="1"/>
</dbReference>
<dbReference type="SUPFAM" id="SSF49785">
    <property type="entry name" value="Galactose-binding domain-like"/>
    <property type="match status" value="1"/>
</dbReference>
<keyword evidence="7" id="KW-0732">Signal</keyword>
<evidence type="ECO:0000259" key="8">
    <source>
        <dbReference type="Pfam" id="PF00082"/>
    </source>
</evidence>
<keyword evidence="6" id="KW-1133">Transmembrane helix</keyword>
<dbReference type="PANTHER" id="PTHR43399">
    <property type="entry name" value="SUBTILISIN-RELATED"/>
    <property type="match status" value="1"/>
</dbReference>
<dbReference type="Proteomes" id="UP001470230">
    <property type="component" value="Unassembled WGS sequence"/>
</dbReference>
<keyword evidence="6" id="KW-0472">Membrane</keyword>
<dbReference type="CDD" id="cd04842">
    <property type="entry name" value="Peptidases_S8_Kp43_protease"/>
    <property type="match status" value="1"/>
</dbReference>
<dbReference type="InterPro" id="IPR034058">
    <property type="entry name" value="TagA/B/C/D_pept_dom"/>
</dbReference>
<dbReference type="Pfam" id="PF00082">
    <property type="entry name" value="Peptidase_S8"/>
    <property type="match status" value="1"/>
</dbReference>
<keyword evidence="2 5" id="KW-0645">Protease</keyword>
<feature type="active site" description="Charge relay system" evidence="5">
    <location>
        <position position="560"/>
    </location>
</feature>
<evidence type="ECO:0000256" key="3">
    <source>
        <dbReference type="ARBA" id="ARBA00022801"/>
    </source>
</evidence>
<reference evidence="9 10" key="1">
    <citation type="submission" date="2024-04" db="EMBL/GenBank/DDBJ databases">
        <title>Tritrichomonas musculus Genome.</title>
        <authorList>
            <person name="Alves-Ferreira E."/>
            <person name="Grigg M."/>
            <person name="Lorenzi H."/>
            <person name="Galac M."/>
        </authorList>
    </citation>
    <scope>NUCLEOTIDE SEQUENCE [LARGE SCALE GENOMIC DNA]</scope>
    <source>
        <strain evidence="9 10">EAF2021</strain>
    </source>
</reference>
<evidence type="ECO:0000313" key="10">
    <source>
        <dbReference type="Proteomes" id="UP001470230"/>
    </source>
</evidence>
<dbReference type="Gene3D" id="3.40.50.200">
    <property type="entry name" value="Peptidase S8/S53 domain"/>
    <property type="match status" value="2"/>
</dbReference>
<dbReference type="InterPro" id="IPR000209">
    <property type="entry name" value="Peptidase_S8/S53_dom"/>
</dbReference>
<feature type="signal peptide" evidence="7">
    <location>
        <begin position="1"/>
        <end position="16"/>
    </location>
</feature>
<evidence type="ECO:0000256" key="2">
    <source>
        <dbReference type="ARBA" id="ARBA00022670"/>
    </source>
</evidence>
<feature type="chain" id="PRO_5047049120" description="Peptidase S8/S53 domain-containing protein" evidence="7">
    <location>
        <begin position="17"/>
        <end position="974"/>
    </location>
</feature>
<keyword evidence="10" id="KW-1185">Reference proteome</keyword>
<comment type="similarity">
    <text evidence="1 5">Belongs to the peptidase S8 family.</text>
</comment>
<evidence type="ECO:0000256" key="6">
    <source>
        <dbReference type="SAM" id="Phobius"/>
    </source>
</evidence>
<sequence length="974" mass="109104">MIYLFFLACLSESTEFEEFEYFGRSIQVSNQKKSLLSTGNSWYFVNMKNFFSNNNHFNMNLEITSNNIVTVDWYRLYLSPKQASEISSQFNCTMKPFDDEDKIIDIDFSNNLFYAEFHKSFVPYKSTKTQFTLLFNTIYEISTTEIDDILRIPELLFICNAPENHFHNRWAGGMTQHFGPPRMTSDGFQSPKYLKEHNISGQGQIVTIVDGGLDVTNSYFYDYSNSFEFDQLNNNHRKMIYYDSYGNNHDSKNDGHGTHVAGTVAGRSSCGNSNSLYDGVAPDARIHFIDIGNDDESRKLLSLPITILSSEMGLVGSHVTSNSWGSSSRNYGQTKLYDMASNYLRDRLFVFSAGNDGEKGYITINSPGDAKNILTVGALGETYGQKFDQTNKYNIKLIVEDDKGSQKTFNVNHVSGPKPFETTRGIYRSPTSKTSQENRVFITSNPNSVCSLSPSPIAAIIASSRSPSCSPSNYAVYKSDGSSSDILSSSYVTIDLSISQDFFSPSIASYSSRGPSYFGINKPDVVAPGDEIKSASSRPSDTAPGHGCGGNDFAIKSGTSMACPNIGGLATLVTQYFVDGYYPLGTFNPEKNGFIPGSNLVRALIVASANKLTSTWTPDSNYGHGIPSIDNVLTFDKNLKVFKDIQINQNEDKFFKFTLKKNNKNDKHLRIAMAYLDEPDESENAILVVDIDMYLVTPSGKILYGNSKPNNHEEHLSTVEKIVIENTNIESGEYELHFFGGGRISQTMKKMTLFSLCISGPLEDSSLYNIETYEPSGLAWESKKDTEKCTFPNVGLNCQIKAVEIDNFSSITLYESSEVYMYFYVPTNWSNLTIIASKPRDVPGRVVYQFSGDAIYRTSYNYEKTYSSNEPEYHIFFKRDSFKNPNHTYIGFRVNNLSPKSYDQEYQLIYDDFVPSVPTATTPPATWKNIYIAGVAAGYGLFGLAFISTVFLIVLFCFKLKELRSLQKVSNLTD</sequence>
<keyword evidence="4 5" id="KW-0720">Serine protease</keyword>
<comment type="caution">
    <text evidence="9">The sequence shown here is derived from an EMBL/GenBank/DDBJ whole genome shotgun (WGS) entry which is preliminary data.</text>
</comment>
<evidence type="ECO:0000256" key="7">
    <source>
        <dbReference type="SAM" id="SignalP"/>
    </source>
</evidence>
<evidence type="ECO:0000313" key="9">
    <source>
        <dbReference type="EMBL" id="KAK8885374.1"/>
    </source>
</evidence>
<evidence type="ECO:0000256" key="5">
    <source>
        <dbReference type="PROSITE-ProRule" id="PRU01240"/>
    </source>
</evidence>
<dbReference type="PROSITE" id="PS00137">
    <property type="entry name" value="SUBTILASE_HIS"/>
    <property type="match status" value="1"/>
</dbReference>